<organism evidence="2 3">
    <name type="scientific">Psophocarpus tetragonolobus</name>
    <name type="common">Winged bean</name>
    <name type="synonym">Dolichos tetragonolobus</name>
    <dbReference type="NCBI Taxonomy" id="3891"/>
    <lineage>
        <taxon>Eukaryota</taxon>
        <taxon>Viridiplantae</taxon>
        <taxon>Streptophyta</taxon>
        <taxon>Embryophyta</taxon>
        <taxon>Tracheophyta</taxon>
        <taxon>Spermatophyta</taxon>
        <taxon>Magnoliopsida</taxon>
        <taxon>eudicotyledons</taxon>
        <taxon>Gunneridae</taxon>
        <taxon>Pentapetalae</taxon>
        <taxon>rosids</taxon>
        <taxon>fabids</taxon>
        <taxon>Fabales</taxon>
        <taxon>Fabaceae</taxon>
        <taxon>Papilionoideae</taxon>
        <taxon>50 kb inversion clade</taxon>
        <taxon>NPAAA clade</taxon>
        <taxon>indigoferoid/millettioid clade</taxon>
        <taxon>Phaseoleae</taxon>
        <taxon>Psophocarpus</taxon>
    </lineage>
</organism>
<sequence length="120" mass="13900">MEGYKYISFRFENPWHLQTNLEEIVDKGWNNASYNDLSTKLKNCLKHIDAWGKQIRKQFTSQIDNCRKEMEILRQTNDEFSAAKYAFIAENLNNLLVQGESSLEATSKSPLVQGGCYDIN</sequence>
<proteinExistence type="predicted"/>
<comment type="caution">
    <text evidence="2">The sequence shown here is derived from an EMBL/GenBank/DDBJ whole genome shotgun (WGS) entry which is preliminary data.</text>
</comment>
<dbReference type="EMBL" id="JAYMYS010000004">
    <property type="protein sequence ID" value="KAK7394914.1"/>
    <property type="molecule type" value="Genomic_DNA"/>
</dbReference>
<evidence type="ECO:0000256" key="1">
    <source>
        <dbReference type="SAM" id="Coils"/>
    </source>
</evidence>
<evidence type="ECO:0000313" key="2">
    <source>
        <dbReference type="EMBL" id="KAK7394914.1"/>
    </source>
</evidence>
<keyword evidence="3" id="KW-1185">Reference proteome</keyword>
<protein>
    <submittedName>
        <fullName evidence="2">Uncharacterized protein</fullName>
    </submittedName>
</protein>
<keyword evidence="1" id="KW-0175">Coiled coil</keyword>
<evidence type="ECO:0000313" key="3">
    <source>
        <dbReference type="Proteomes" id="UP001386955"/>
    </source>
</evidence>
<name>A0AAN9SE50_PSOTE</name>
<reference evidence="2 3" key="1">
    <citation type="submission" date="2024-01" db="EMBL/GenBank/DDBJ databases">
        <title>The genomes of 5 underutilized Papilionoideae crops provide insights into root nodulation and disease resistanc.</title>
        <authorList>
            <person name="Jiang F."/>
        </authorList>
    </citation>
    <scope>NUCLEOTIDE SEQUENCE [LARGE SCALE GENOMIC DNA]</scope>
    <source>
        <strain evidence="2">DUOXIRENSHENG_FW03</strain>
        <tissue evidence="2">Leaves</tissue>
    </source>
</reference>
<dbReference type="Proteomes" id="UP001386955">
    <property type="component" value="Unassembled WGS sequence"/>
</dbReference>
<feature type="coiled-coil region" evidence="1">
    <location>
        <begin position="56"/>
        <end position="83"/>
    </location>
</feature>
<gene>
    <name evidence="2" type="ORF">VNO78_15455</name>
</gene>
<accession>A0AAN9SE50</accession>
<dbReference type="AlphaFoldDB" id="A0AAN9SE50"/>